<reference evidence="2" key="2">
    <citation type="journal article" date="2017" name="J. Anim. Genet.">
        <title>Multiple reference genome sequences of hot pepper reveal the massive evolution of plant disease resistance genes by retroduplication.</title>
        <authorList>
            <person name="Kim S."/>
            <person name="Park J."/>
            <person name="Yeom S.-I."/>
            <person name="Kim Y.-M."/>
            <person name="Seo E."/>
            <person name="Kim K.-T."/>
            <person name="Kim M.-S."/>
            <person name="Lee J.M."/>
            <person name="Cheong K."/>
            <person name="Shin H.-S."/>
            <person name="Kim S.-B."/>
            <person name="Han K."/>
            <person name="Lee J."/>
            <person name="Park M."/>
            <person name="Lee H.-A."/>
            <person name="Lee H.-Y."/>
            <person name="Lee Y."/>
            <person name="Oh S."/>
            <person name="Lee J.H."/>
            <person name="Choi E."/>
            <person name="Choi E."/>
            <person name="Lee S.E."/>
            <person name="Jeon J."/>
            <person name="Kim H."/>
            <person name="Choi G."/>
            <person name="Song H."/>
            <person name="Lee J."/>
            <person name="Lee S.-C."/>
            <person name="Kwon J.-K."/>
            <person name="Lee H.-Y."/>
            <person name="Koo N."/>
            <person name="Hong Y."/>
            <person name="Kim R.W."/>
            <person name="Kang W.-H."/>
            <person name="Huh J.H."/>
            <person name="Kang B.-C."/>
            <person name="Yang T.-J."/>
            <person name="Lee Y.-H."/>
            <person name="Bennetzen J.L."/>
            <person name="Choi D."/>
        </authorList>
    </citation>
    <scope>NUCLEOTIDE SEQUENCE [LARGE SCALE GENOMIC DNA]</scope>
    <source>
        <strain evidence="2">cv. PBC81</strain>
    </source>
</reference>
<protein>
    <submittedName>
        <fullName evidence="1">Uncharacterized protein</fullName>
    </submittedName>
</protein>
<dbReference type="AlphaFoldDB" id="A0A2G2X257"/>
<dbReference type="EMBL" id="MLFT02000003">
    <property type="protein sequence ID" value="PHT51577.1"/>
    <property type="molecule type" value="Genomic_DNA"/>
</dbReference>
<name>A0A2G2X257_CAPBA</name>
<dbReference type="Proteomes" id="UP000224567">
    <property type="component" value="Unassembled WGS sequence"/>
</dbReference>
<dbReference type="OrthoDB" id="1303978at2759"/>
<sequence length="123" mass="13151">MGDLNTMSTQAWGAAGIVVPVQCYVLPFDVCGQLCAWISFFVAGLGFGVTYPDAASIASSKSTYAGCPRNLAHDVDRGYQHMAGIHGTLAQGYQKSYMLDLCVGNDPTEFDAEKALAETFSRI</sequence>
<evidence type="ECO:0000313" key="1">
    <source>
        <dbReference type="EMBL" id="PHT51577.1"/>
    </source>
</evidence>
<organism evidence="1 2">
    <name type="scientific">Capsicum baccatum</name>
    <name type="common">Peruvian pepper</name>
    <dbReference type="NCBI Taxonomy" id="33114"/>
    <lineage>
        <taxon>Eukaryota</taxon>
        <taxon>Viridiplantae</taxon>
        <taxon>Streptophyta</taxon>
        <taxon>Embryophyta</taxon>
        <taxon>Tracheophyta</taxon>
        <taxon>Spermatophyta</taxon>
        <taxon>Magnoliopsida</taxon>
        <taxon>eudicotyledons</taxon>
        <taxon>Gunneridae</taxon>
        <taxon>Pentapetalae</taxon>
        <taxon>asterids</taxon>
        <taxon>lamiids</taxon>
        <taxon>Solanales</taxon>
        <taxon>Solanaceae</taxon>
        <taxon>Solanoideae</taxon>
        <taxon>Capsiceae</taxon>
        <taxon>Capsicum</taxon>
    </lineage>
</organism>
<gene>
    <name evidence="1" type="ORF">CQW23_06039</name>
</gene>
<evidence type="ECO:0000313" key="2">
    <source>
        <dbReference type="Proteomes" id="UP000224567"/>
    </source>
</evidence>
<proteinExistence type="predicted"/>
<keyword evidence="2" id="KW-1185">Reference proteome</keyword>
<reference evidence="1 2" key="1">
    <citation type="journal article" date="2017" name="Genome Biol.">
        <title>New reference genome sequences of hot pepper reveal the massive evolution of plant disease-resistance genes by retroduplication.</title>
        <authorList>
            <person name="Kim S."/>
            <person name="Park J."/>
            <person name="Yeom S.I."/>
            <person name="Kim Y.M."/>
            <person name="Seo E."/>
            <person name="Kim K.T."/>
            <person name="Kim M.S."/>
            <person name="Lee J.M."/>
            <person name="Cheong K."/>
            <person name="Shin H.S."/>
            <person name="Kim S.B."/>
            <person name="Han K."/>
            <person name="Lee J."/>
            <person name="Park M."/>
            <person name="Lee H.A."/>
            <person name="Lee H.Y."/>
            <person name="Lee Y."/>
            <person name="Oh S."/>
            <person name="Lee J.H."/>
            <person name="Choi E."/>
            <person name="Choi E."/>
            <person name="Lee S.E."/>
            <person name="Jeon J."/>
            <person name="Kim H."/>
            <person name="Choi G."/>
            <person name="Song H."/>
            <person name="Lee J."/>
            <person name="Lee S.C."/>
            <person name="Kwon J.K."/>
            <person name="Lee H.Y."/>
            <person name="Koo N."/>
            <person name="Hong Y."/>
            <person name="Kim R.W."/>
            <person name="Kang W.H."/>
            <person name="Huh J.H."/>
            <person name="Kang B.C."/>
            <person name="Yang T.J."/>
            <person name="Lee Y.H."/>
            <person name="Bennetzen J.L."/>
            <person name="Choi D."/>
        </authorList>
    </citation>
    <scope>NUCLEOTIDE SEQUENCE [LARGE SCALE GENOMIC DNA]</scope>
    <source>
        <strain evidence="2">cv. PBC81</strain>
    </source>
</reference>
<comment type="caution">
    <text evidence="1">The sequence shown here is derived from an EMBL/GenBank/DDBJ whole genome shotgun (WGS) entry which is preliminary data.</text>
</comment>
<accession>A0A2G2X257</accession>